<feature type="transmembrane region" description="Helical" evidence="5">
    <location>
        <begin position="417"/>
        <end position="435"/>
    </location>
</feature>
<keyword evidence="3 5" id="KW-1133">Transmembrane helix</keyword>
<feature type="transmembrane region" description="Helical" evidence="5">
    <location>
        <begin position="310"/>
        <end position="332"/>
    </location>
</feature>
<proteinExistence type="predicted"/>
<feature type="transmembrane region" description="Helical" evidence="5">
    <location>
        <begin position="376"/>
        <end position="396"/>
    </location>
</feature>
<evidence type="ECO:0000256" key="5">
    <source>
        <dbReference type="SAM" id="Phobius"/>
    </source>
</evidence>
<evidence type="ECO:0000256" key="1">
    <source>
        <dbReference type="ARBA" id="ARBA00004141"/>
    </source>
</evidence>
<dbReference type="EMBL" id="JAHIBW010000014">
    <property type="protein sequence ID" value="KAG7305011.1"/>
    <property type="molecule type" value="Genomic_DNA"/>
</dbReference>
<evidence type="ECO:0000256" key="2">
    <source>
        <dbReference type="ARBA" id="ARBA00022692"/>
    </source>
</evidence>
<accession>A0ABQ7QIH7</accession>
<keyword evidence="4 5" id="KW-0472">Membrane</keyword>
<feature type="transmembrane region" description="Helical" evidence="5">
    <location>
        <begin position="263"/>
        <end position="290"/>
    </location>
</feature>
<keyword evidence="2 5" id="KW-0812">Transmembrane</keyword>
<comment type="caution">
    <text evidence="7">The sequence shown here is derived from an EMBL/GenBank/DDBJ whole genome shotgun (WGS) entry which is preliminary data.</text>
</comment>
<evidence type="ECO:0000256" key="4">
    <source>
        <dbReference type="ARBA" id="ARBA00023136"/>
    </source>
</evidence>
<dbReference type="PANTHER" id="PTHR22950">
    <property type="entry name" value="AMINO ACID TRANSPORTER"/>
    <property type="match status" value="1"/>
</dbReference>
<dbReference type="InterPro" id="IPR013057">
    <property type="entry name" value="AA_transpt_TM"/>
</dbReference>
<gene>
    <name evidence="7" type="ORF">JYU34_010453</name>
</gene>
<name>A0ABQ7QIH7_PLUXY</name>
<reference evidence="7 8" key="1">
    <citation type="submission" date="2021-06" db="EMBL/GenBank/DDBJ databases">
        <title>A haploid diamondback moth (Plutella xylostella L.) genome assembly resolves 31 chromosomes and identifies a diamide resistance mutation.</title>
        <authorList>
            <person name="Ward C.M."/>
            <person name="Perry K.D."/>
            <person name="Baker G."/>
            <person name="Powis K."/>
            <person name="Heckel D.G."/>
            <person name="Baxter S.W."/>
        </authorList>
    </citation>
    <scope>NUCLEOTIDE SEQUENCE [LARGE SCALE GENOMIC DNA]</scope>
    <source>
        <strain evidence="7 8">LV</strain>
        <tissue evidence="7">Single pupa</tissue>
    </source>
</reference>
<feature type="transmembrane region" description="Helical" evidence="5">
    <location>
        <begin position="126"/>
        <end position="150"/>
    </location>
</feature>
<sequence length="501" mass="55615">MFVYEYMSGLAETIGGDEDQDNYDPHLHRKVEKPTTYSETLMHMLKGSIGAGILAMPEACRRTGVLWGIIGIILIGVFATYCIHILIKSQYVICRKKRTGYLSYQKSMGIAAETGPKFLRWSSKCFPMLVEIMLLIWQLGVCAVYVVFVAENIKQVADVYGAVYGIRIHICFLLIPLIIVDLIKSLKLLTPVSTTSNVLTLLGYVLVFFYLLEDDIQFTADKMKFKSINDVPLFIGTTLFAMEAVGVILALEYNMQQPKKFLGIAGLFNIAMLIILFLYTVVGVCGYLKYGEDIKASITLNLPASHKKAQASKLIIAISIFLTFPLQNYVAWQIIWQKLKKRVKPSLSKIADYSLRVILVLIPWGFALALPKLGPFISLVGAFCLSILALILPAWLEACAWWDEKGAKGVFRKLKDLIIGVIGTFCLVAGVLTSIKEITESTEAHSELMDEVDVDVKDALRSNVLPDALSSMASNLTANMTSALTEMLVDQLSSQLNLTSM</sequence>
<dbReference type="Pfam" id="PF01490">
    <property type="entry name" value="Aa_trans"/>
    <property type="match status" value="1"/>
</dbReference>
<feature type="transmembrane region" description="Helical" evidence="5">
    <location>
        <begin position="65"/>
        <end position="87"/>
    </location>
</feature>
<keyword evidence="8" id="KW-1185">Reference proteome</keyword>
<feature type="transmembrane region" description="Helical" evidence="5">
    <location>
        <begin position="232"/>
        <end position="251"/>
    </location>
</feature>
<feature type="transmembrane region" description="Helical" evidence="5">
    <location>
        <begin position="195"/>
        <end position="212"/>
    </location>
</feature>
<feature type="transmembrane region" description="Helical" evidence="5">
    <location>
        <begin position="162"/>
        <end position="183"/>
    </location>
</feature>
<organism evidence="7 8">
    <name type="scientific">Plutella xylostella</name>
    <name type="common">Diamondback moth</name>
    <name type="synonym">Plutella maculipennis</name>
    <dbReference type="NCBI Taxonomy" id="51655"/>
    <lineage>
        <taxon>Eukaryota</taxon>
        <taxon>Metazoa</taxon>
        <taxon>Ecdysozoa</taxon>
        <taxon>Arthropoda</taxon>
        <taxon>Hexapoda</taxon>
        <taxon>Insecta</taxon>
        <taxon>Pterygota</taxon>
        <taxon>Neoptera</taxon>
        <taxon>Endopterygota</taxon>
        <taxon>Lepidoptera</taxon>
        <taxon>Glossata</taxon>
        <taxon>Ditrysia</taxon>
        <taxon>Yponomeutoidea</taxon>
        <taxon>Plutellidae</taxon>
        <taxon>Plutella</taxon>
    </lineage>
</organism>
<dbReference type="PANTHER" id="PTHR22950:SF340">
    <property type="entry name" value="AMINO ACID TRANSPORTER TRANSMEMBRANE DOMAIN-CONTAINING PROTEIN-RELATED"/>
    <property type="match status" value="1"/>
</dbReference>
<evidence type="ECO:0000256" key="3">
    <source>
        <dbReference type="ARBA" id="ARBA00022989"/>
    </source>
</evidence>
<comment type="subcellular location">
    <subcellularLocation>
        <location evidence="1">Membrane</location>
        <topology evidence="1">Multi-pass membrane protein</topology>
    </subcellularLocation>
</comment>
<evidence type="ECO:0000259" key="6">
    <source>
        <dbReference type="Pfam" id="PF01490"/>
    </source>
</evidence>
<dbReference type="Proteomes" id="UP000823941">
    <property type="component" value="Chromosome 14"/>
</dbReference>
<protein>
    <recommendedName>
        <fullName evidence="6">Amino acid transporter transmembrane domain-containing protein</fullName>
    </recommendedName>
</protein>
<evidence type="ECO:0000313" key="7">
    <source>
        <dbReference type="EMBL" id="KAG7305011.1"/>
    </source>
</evidence>
<evidence type="ECO:0000313" key="8">
    <source>
        <dbReference type="Proteomes" id="UP000823941"/>
    </source>
</evidence>
<feature type="domain" description="Amino acid transporter transmembrane" evidence="6">
    <location>
        <begin position="35"/>
        <end position="435"/>
    </location>
</feature>